<dbReference type="Proteomes" id="UP001469553">
    <property type="component" value="Unassembled WGS sequence"/>
</dbReference>
<evidence type="ECO:0000313" key="1">
    <source>
        <dbReference type="EMBL" id="MEQ2292281.1"/>
    </source>
</evidence>
<sequence>MLLQSKPGVFKSKVSTKCEKVRIHFRSLVSDKHRAAQKSFMDNFALHIIQVGQQPSAEQYALNTSHISPISVRTLCSDPHTGCLSALCASQTRTVVVCILNILSASYSANKCFSHIRWILEGGLCC</sequence>
<name>A0ABV0YEV5_9TELE</name>
<reference evidence="1 2" key="1">
    <citation type="submission" date="2021-06" db="EMBL/GenBank/DDBJ databases">
        <authorList>
            <person name="Palmer J.M."/>
        </authorList>
    </citation>
    <scope>NUCLEOTIDE SEQUENCE [LARGE SCALE GENOMIC DNA]</scope>
    <source>
        <strain evidence="1 2">AS_MEX2019</strain>
        <tissue evidence="1">Muscle</tissue>
    </source>
</reference>
<accession>A0ABV0YEV5</accession>
<dbReference type="EMBL" id="JAHRIP010030087">
    <property type="protein sequence ID" value="MEQ2292281.1"/>
    <property type="molecule type" value="Genomic_DNA"/>
</dbReference>
<gene>
    <name evidence="1" type="ORF">AMECASPLE_021599</name>
</gene>
<keyword evidence="2" id="KW-1185">Reference proteome</keyword>
<organism evidence="1 2">
    <name type="scientific">Ameca splendens</name>
    <dbReference type="NCBI Taxonomy" id="208324"/>
    <lineage>
        <taxon>Eukaryota</taxon>
        <taxon>Metazoa</taxon>
        <taxon>Chordata</taxon>
        <taxon>Craniata</taxon>
        <taxon>Vertebrata</taxon>
        <taxon>Euteleostomi</taxon>
        <taxon>Actinopterygii</taxon>
        <taxon>Neopterygii</taxon>
        <taxon>Teleostei</taxon>
        <taxon>Neoteleostei</taxon>
        <taxon>Acanthomorphata</taxon>
        <taxon>Ovalentaria</taxon>
        <taxon>Atherinomorphae</taxon>
        <taxon>Cyprinodontiformes</taxon>
        <taxon>Goodeidae</taxon>
        <taxon>Ameca</taxon>
    </lineage>
</organism>
<proteinExistence type="predicted"/>
<evidence type="ECO:0000313" key="2">
    <source>
        <dbReference type="Proteomes" id="UP001469553"/>
    </source>
</evidence>
<comment type="caution">
    <text evidence="1">The sequence shown here is derived from an EMBL/GenBank/DDBJ whole genome shotgun (WGS) entry which is preliminary data.</text>
</comment>
<protein>
    <submittedName>
        <fullName evidence="1">Uncharacterized protein</fullName>
    </submittedName>
</protein>